<evidence type="ECO:0000313" key="3">
    <source>
        <dbReference type="Proteomes" id="UP000184452"/>
    </source>
</evidence>
<protein>
    <submittedName>
        <fullName evidence="2">Uncharacterized protein</fullName>
    </submittedName>
</protein>
<evidence type="ECO:0000256" key="1">
    <source>
        <dbReference type="SAM" id="MobiDB-lite"/>
    </source>
</evidence>
<organism evidence="2 3">
    <name type="scientific">Nocardiopsis flavescens</name>
    <dbReference type="NCBI Taxonomy" id="758803"/>
    <lineage>
        <taxon>Bacteria</taxon>
        <taxon>Bacillati</taxon>
        <taxon>Actinomycetota</taxon>
        <taxon>Actinomycetes</taxon>
        <taxon>Streptosporangiales</taxon>
        <taxon>Nocardiopsidaceae</taxon>
        <taxon>Nocardiopsis</taxon>
    </lineage>
</organism>
<keyword evidence="3" id="KW-1185">Reference proteome</keyword>
<evidence type="ECO:0000313" key="2">
    <source>
        <dbReference type="EMBL" id="SHK94366.1"/>
    </source>
</evidence>
<dbReference type="Proteomes" id="UP000184452">
    <property type="component" value="Unassembled WGS sequence"/>
</dbReference>
<name>A0A1M6WL75_9ACTN</name>
<proteinExistence type="predicted"/>
<dbReference type="RefSeq" id="WP_073384382.1">
    <property type="nucleotide sequence ID" value="NZ_FQZK01000046.1"/>
</dbReference>
<dbReference type="AlphaFoldDB" id="A0A1M6WL75"/>
<gene>
    <name evidence="2" type="ORF">SAMN05421803_1463</name>
</gene>
<reference evidence="2 3" key="1">
    <citation type="submission" date="2016-11" db="EMBL/GenBank/DDBJ databases">
        <authorList>
            <person name="Jaros S."/>
            <person name="Januszkiewicz K."/>
            <person name="Wedrychowicz H."/>
        </authorList>
    </citation>
    <scope>NUCLEOTIDE SEQUENCE [LARGE SCALE GENOMIC DNA]</scope>
    <source>
        <strain evidence="2 3">CGMCC 4.5723</strain>
    </source>
</reference>
<feature type="region of interest" description="Disordered" evidence="1">
    <location>
        <begin position="1"/>
        <end position="36"/>
    </location>
</feature>
<sequence>MPLTEPASSHPEESGESGHVPPPGSVPAAPTINGDHNQVTIIVGSQNVRATTRAAGAAAPWWERLLRAVPLLGSLLFATRPGGS</sequence>
<dbReference type="EMBL" id="FQZK01000046">
    <property type="protein sequence ID" value="SHK94366.1"/>
    <property type="molecule type" value="Genomic_DNA"/>
</dbReference>
<accession>A0A1M6WL75</accession>